<comment type="caution">
    <text evidence="2">The sequence shown here is derived from an EMBL/GenBank/DDBJ whole genome shotgun (WGS) entry which is preliminary data.</text>
</comment>
<evidence type="ECO:0000256" key="1">
    <source>
        <dbReference type="SAM" id="MobiDB-lite"/>
    </source>
</evidence>
<keyword evidence="3" id="KW-1185">Reference proteome</keyword>
<organism evidence="2 3">
    <name type="scientific">Goodfellowiella coeruleoviolacea</name>
    <dbReference type="NCBI Taxonomy" id="334858"/>
    <lineage>
        <taxon>Bacteria</taxon>
        <taxon>Bacillati</taxon>
        <taxon>Actinomycetota</taxon>
        <taxon>Actinomycetes</taxon>
        <taxon>Pseudonocardiales</taxon>
        <taxon>Pseudonocardiaceae</taxon>
        <taxon>Goodfellowiella</taxon>
    </lineage>
</organism>
<dbReference type="Proteomes" id="UP001206128">
    <property type="component" value="Unassembled WGS sequence"/>
</dbReference>
<evidence type="ECO:0000313" key="3">
    <source>
        <dbReference type="Proteomes" id="UP001206128"/>
    </source>
</evidence>
<dbReference type="RefSeq" id="WP_253773146.1">
    <property type="nucleotide sequence ID" value="NZ_JAMTCK010000008.1"/>
</dbReference>
<feature type="compositionally biased region" description="Basic and acidic residues" evidence="1">
    <location>
        <begin position="35"/>
        <end position="46"/>
    </location>
</feature>
<name>A0AAE3GEW1_9PSEU</name>
<protein>
    <submittedName>
        <fullName evidence="2">Uncharacterized protein</fullName>
    </submittedName>
</protein>
<reference evidence="2" key="1">
    <citation type="submission" date="2022-06" db="EMBL/GenBank/DDBJ databases">
        <title>Genomic Encyclopedia of Archaeal and Bacterial Type Strains, Phase II (KMG-II): from individual species to whole genera.</title>
        <authorList>
            <person name="Goeker M."/>
        </authorList>
    </citation>
    <scope>NUCLEOTIDE SEQUENCE</scope>
    <source>
        <strain evidence="2">DSM 43935</strain>
    </source>
</reference>
<feature type="region of interest" description="Disordered" evidence="1">
    <location>
        <begin position="1"/>
        <end position="46"/>
    </location>
</feature>
<proteinExistence type="predicted"/>
<gene>
    <name evidence="2" type="ORF">LX83_003727</name>
</gene>
<evidence type="ECO:0000313" key="2">
    <source>
        <dbReference type="EMBL" id="MCP2166855.1"/>
    </source>
</evidence>
<dbReference type="EMBL" id="JAMTCK010000008">
    <property type="protein sequence ID" value="MCP2166855.1"/>
    <property type="molecule type" value="Genomic_DNA"/>
</dbReference>
<dbReference type="AlphaFoldDB" id="A0AAE3GEW1"/>
<accession>A0AAE3GEW1</accession>
<sequence length="46" mass="4867">MENENLVVNVKRTNAPAPRAEVQLSDSGSGNPDEGDTRDPRDGNGS</sequence>